<protein>
    <submittedName>
        <fullName evidence="2">Uncharacterized protein</fullName>
    </submittedName>
</protein>
<dbReference type="AlphaFoldDB" id="F0X7B7"/>
<gene>
    <name evidence="2" type="ORF">CMQ_6616</name>
</gene>
<feature type="compositionally biased region" description="Low complexity" evidence="1">
    <location>
        <begin position="120"/>
        <end position="133"/>
    </location>
</feature>
<evidence type="ECO:0000256" key="1">
    <source>
        <dbReference type="SAM" id="MobiDB-lite"/>
    </source>
</evidence>
<dbReference type="RefSeq" id="XP_014175777.1">
    <property type="nucleotide sequence ID" value="XM_014320302.1"/>
</dbReference>
<reference evidence="2 3" key="1">
    <citation type="journal article" date="2011" name="Proc. Natl. Acad. Sci. U.S.A.">
        <title>Genome and transcriptome analyses of the mountain pine beetle-fungal symbiont Grosmannia clavigera, a lodgepole pine pathogen.</title>
        <authorList>
            <person name="DiGuistini S."/>
            <person name="Wang Y."/>
            <person name="Liao N.Y."/>
            <person name="Taylor G."/>
            <person name="Tanguay P."/>
            <person name="Feau N."/>
            <person name="Henrissat B."/>
            <person name="Chan S.K."/>
            <person name="Hesse-Orce U."/>
            <person name="Alamouti S.M."/>
            <person name="Tsui C.K.M."/>
            <person name="Docking R.T."/>
            <person name="Levasseur A."/>
            <person name="Haridas S."/>
            <person name="Robertson G."/>
            <person name="Birol I."/>
            <person name="Holt R.A."/>
            <person name="Marra M.A."/>
            <person name="Hamelin R.C."/>
            <person name="Hirst M."/>
            <person name="Jones S.J.M."/>
            <person name="Bohlmann J."/>
            <person name="Breuil C."/>
        </authorList>
    </citation>
    <scope>NUCLEOTIDE SEQUENCE [LARGE SCALE GENOMIC DNA]</scope>
    <source>
        <strain evidence="3">kw1407 / UAMH 11150</strain>
    </source>
</reference>
<proteinExistence type="predicted"/>
<dbReference type="GeneID" id="25980069"/>
<dbReference type="EMBL" id="GL629729">
    <property type="protein sequence ID" value="EFX06295.1"/>
    <property type="molecule type" value="Genomic_DNA"/>
</dbReference>
<dbReference type="Proteomes" id="UP000007796">
    <property type="component" value="Unassembled WGS sequence"/>
</dbReference>
<evidence type="ECO:0000313" key="3">
    <source>
        <dbReference type="Proteomes" id="UP000007796"/>
    </source>
</evidence>
<organism evidence="3">
    <name type="scientific">Grosmannia clavigera (strain kw1407 / UAMH 11150)</name>
    <name type="common">Blue stain fungus</name>
    <name type="synonym">Graphiocladiella clavigera</name>
    <dbReference type="NCBI Taxonomy" id="655863"/>
    <lineage>
        <taxon>Eukaryota</taxon>
        <taxon>Fungi</taxon>
        <taxon>Dikarya</taxon>
        <taxon>Ascomycota</taxon>
        <taxon>Pezizomycotina</taxon>
        <taxon>Sordariomycetes</taxon>
        <taxon>Sordariomycetidae</taxon>
        <taxon>Ophiostomatales</taxon>
        <taxon>Ophiostomataceae</taxon>
        <taxon>Leptographium</taxon>
    </lineage>
</organism>
<keyword evidence="3" id="KW-1185">Reference proteome</keyword>
<sequence>MNTQNSKRESSRCRLNTRNFDACAKSRIVAALADELVFPSQEVVGVWEGELLDKVPKHALSLSGFLNEEGTALFLDRSLETPAFLILRRALEAMKSGRRLFLHSQRRMNKPMSDATTLENSSNSSASNSQHSSGAGLLKVLPDRVVLSLVAEKTWQEEQETQLLQEQQEQQELQYANLSFGGYLESQPLEQMPKIPTG</sequence>
<accession>F0X7B7</accession>
<feature type="region of interest" description="Disordered" evidence="1">
    <location>
        <begin position="106"/>
        <end position="133"/>
    </location>
</feature>
<dbReference type="HOGENOM" id="CLU_1378254_0_0_1"/>
<evidence type="ECO:0000313" key="2">
    <source>
        <dbReference type="EMBL" id="EFX06295.1"/>
    </source>
</evidence>
<dbReference type="InParanoid" id="F0X7B7"/>
<name>F0X7B7_GROCL</name>